<feature type="transmembrane region" description="Helical" evidence="1">
    <location>
        <begin position="73"/>
        <end position="94"/>
    </location>
</feature>
<gene>
    <name evidence="2" type="ORF">CRECT_1103</name>
</gene>
<feature type="transmembrane region" description="Helical" evidence="1">
    <location>
        <begin position="14"/>
        <end position="33"/>
    </location>
</feature>
<name>A0A6G5QMS0_CAMRE</name>
<accession>A0A6G5QMS0</accession>
<sequence length="101" mass="10111">MNLTSTTRLPVDHMISGALIGAIAAGGIGILNYKKGSASKAEVVAKTTKTAIQGGIVTACAISASNKLVSARYLAAAVTVAVGIAGVVATEKLIKNLEESK</sequence>
<dbReference type="EMBL" id="CP012543">
    <property type="protein sequence ID" value="QCD46766.1"/>
    <property type="molecule type" value="Genomic_DNA"/>
</dbReference>
<dbReference type="AlphaFoldDB" id="A0A6G5QMS0"/>
<keyword evidence="1" id="KW-0812">Transmembrane</keyword>
<reference evidence="2 3" key="1">
    <citation type="submission" date="2016-07" db="EMBL/GenBank/DDBJ databases">
        <title>Comparative genomics of the Campylobacter concisus group.</title>
        <authorList>
            <person name="Miller W.G."/>
            <person name="Yee E."/>
            <person name="Chapman M.H."/>
            <person name="Huynh S."/>
            <person name="Bono J.L."/>
            <person name="On S.L.W."/>
            <person name="StLeger J."/>
            <person name="Foster G."/>
            <person name="Parker C.T."/>
        </authorList>
    </citation>
    <scope>NUCLEOTIDE SEQUENCE [LARGE SCALE GENOMIC DNA]</scope>
    <source>
        <strain evidence="2 3">ATCC 33238</strain>
    </source>
</reference>
<dbReference type="RefSeq" id="WP_002945346.1">
    <property type="nucleotide sequence ID" value="NZ_CAUTXX010000051.1"/>
</dbReference>
<keyword evidence="1" id="KW-0472">Membrane</keyword>
<evidence type="ECO:0000313" key="2">
    <source>
        <dbReference type="EMBL" id="QCD46766.1"/>
    </source>
</evidence>
<dbReference type="KEGG" id="crx:CRECT_1103"/>
<dbReference type="Proteomes" id="UP000502377">
    <property type="component" value="Chromosome"/>
</dbReference>
<protein>
    <submittedName>
        <fullName evidence="2">Putative membrane protein</fullName>
    </submittedName>
</protein>
<dbReference type="InterPro" id="IPR058956">
    <property type="entry name" value="MamC"/>
</dbReference>
<organism evidence="2 3">
    <name type="scientific">Campylobacter rectus</name>
    <name type="common">Wolinella recta</name>
    <dbReference type="NCBI Taxonomy" id="203"/>
    <lineage>
        <taxon>Bacteria</taxon>
        <taxon>Pseudomonadati</taxon>
        <taxon>Campylobacterota</taxon>
        <taxon>Epsilonproteobacteria</taxon>
        <taxon>Campylobacterales</taxon>
        <taxon>Campylobacteraceae</taxon>
        <taxon>Campylobacter</taxon>
    </lineage>
</organism>
<proteinExistence type="predicted"/>
<dbReference type="Pfam" id="PF26373">
    <property type="entry name" value="MamC"/>
    <property type="match status" value="1"/>
</dbReference>
<keyword evidence="1" id="KW-1133">Transmembrane helix</keyword>
<evidence type="ECO:0000256" key="1">
    <source>
        <dbReference type="SAM" id="Phobius"/>
    </source>
</evidence>
<evidence type="ECO:0000313" key="3">
    <source>
        <dbReference type="Proteomes" id="UP000502377"/>
    </source>
</evidence>